<dbReference type="SUPFAM" id="SSF111369">
    <property type="entry name" value="HlyD-like secretion proteins"/>
    <property type="match status" value="1"/>
</dbReference>
<comment type="caution">
    <text evidence="6">The sequence shown here is derived from an EMBL/GenBank/DDBJ whole genome shotgun (WGS) entry which is preliminary data.</text>
</comment>
<dbReference type="InterPro" id="IPR050465">
    <property type="entry name" value="UPF0194_transport"/>
</dbReference>
<dbReference type="Gene3D" id="1.10.287.470">
    <property type="entry name" value="Helix hairpin bin"/>
    <property type="match status" value="1"/>
</dbReference>
<evidence type="ECO:0000313" key="6">
    <source>
        <dbReference type="EMBL" id="KPJ64194.1"/>
    </source>
</evidence>
<evidence type="ECO:0000259" key="4">
    <source>
        <dbReference type="Pfam" id="PF25876"/>
    </source>
</evidence>
<dbReference type="PANTHER" id="PTHR32347">
    <property type="entry name" value="EFFLUX SYSTEM COMPONENT YKNX-RELATED"/>
    <property type="match status" value="1"/>
</dbReference>
<dbReference type="Pfam" id="PF25990">
    <property type="entry name" value="Beta-barrel_YknX"/>
    <property type="match status" value="1"/>
</dbReference>
<proteinExistence type="predicted"/>
<feature type="domain" description="Multidrug resistance protein MdtA-like alpha-helical hairpin" evidence="4">
    <location>
        <begin position="19"/>
        <end position="77"/>
    </location>
</feature>
<organism evidence="6 7">
    <name type="scientific">candidate division WOR-1 bacterium DG_54_3</name>
    <dbReference type="NCBI Taxonomy" id="1703775"/>
    <lineage>
        <taxon>Bacteria</taxon>
        <taxon>Bacillati</taxon>
        <taxon>Saganbacteria</taxon>
    </lineage>
</organism>
<feature type="domain" description="YknX-like beta-barrel" evidence="5">
    <location>
        <begin position="107"/>
        <end position="184"/>
    </location>
</feature>
<dbReference type="Pfam" id="PF25876">
    <property type="entry name" value="HH_MFP_RND"/>
    <property type="match status" value="1"/>
</dbReference>
<dbReference type="Gene3D" id="2.40.30.170">
    <property type="match status" value="1"/>
</dbReference>
<accession>A0A0S7XNW7</accession>
<feature type="compositionally biased region" description="Basic and acidic residues" evidence="3">
    <location>
        <begin position="204"/>
        <end position="219"/>
    </location>
</feature>
<dbReference type="AlphaFoldDB" id="A0A0S7XNW7"/>
<evidence type="ECO:0000259" key="5">
    <source>
        <dbReference type="Pfam" id="PF25990"/>
    </source>
</evidence>
<feature type="non-terminal residue" evidence="6">
    <location>
        <position position="243"/>
    </location>
</feature>
<evidence type="ECO:0000256" key="3">
    <source>
        <dbReference type="SAM" id="MobiDB-lite"/>
    </source>
</evidence>
<dbReference type="InterPro" id="IPR058624">
    <property type="entry name" value="MdtA-like_HH"/>
</dbReference>
<feature type="compositionally biased region" description="Basic residues" evidence="3">
    <location>
        <begin position="230"/>
        <end position="243"/>
    </location>
</feature>
<gene>
    <name evidence="6" type="ORF">AMJ44_13210</name>
</gene>
<name>A0A0S7XNW7_UNCSA</name>
<protein>
    <submittedName>
        <fullName evidence="6">Uncharacterized protein</fullName>
    </submittedName>
</protein>
<evidence type="ECO:0000256" key="2">
    <source>
        <dbReference type="ARBA" id="ARBA00023054"/>
    </source>
</evidence>
<reference evidence="6 7" key="1">
    <citation type="journal article" date="2015" name="Microbiome">
        <title>Genomic resolution of linkages in carbon, nitrogen, and sulfur cycling among widespread estuary sediment bacteria.</title>
        <authorList>
            <person name="Baker B.J."/>
            <person name="Lazar C.S."/>
            <person name="Teske A.P."/>
            <person name="Dick G.J."/>
        </authorList>
    </citation>
    <scope>NUCLEOTIDE SEQUENCE [LARGE SCALE GENOMIC DNA]</scope>
    <source>
        <strain evidence="6">DG_54_3</strain>
    </source>
</reference>
<feature type="region of interest" description="Disordered" evidence="3">
    <location>
        <begin position="204"/>
        <end position="243"/>
    </location>
</feature>
<evidence type="ECO:0000256" key="1">
    <source>
        <dbReference type="ARBA" id="ARBA00004196"/>
    </source>
</evidence>
<dbReference type="InterPro" id="IPR058636">
    <property type="entry name" value="Beta-barrel_YknX"/>
</dbReference>
<dbReference type="EMBL" id="LIZX01000194">
    <property type="protein sequence ID" value="KPJ64194.1"/>
    <property type="molecule type" value="Genomic_DNA"/>
</dbReference>
<dbReference type="GO" id="GO:0030313">
    <property type="term" value="C:cell envelope"/>
    <property type="evidence" value="ECO:0007669"/>
    <property type="project" value="UniProtKB-SubCell"/>
</dbReference>
<keyword evidence="2" id="KW-0175">Coiled coil</keyword>
<sequence>MKKRQLLVQLDDTEYRAAVNQAKAQLSSAKASLEQAQLVYKRQKELFEKKLSSQEQYDMAKTDLDLAVARHEQAAATEVGEIVMIGTMNNPGTVIMAVSDMSEIETEVEVDETDIAGVKLGQEAKIEIDAYPDTVFKGKVTEIGHSARISGMGTQDQVTNFLVKVKLLDEVPSIRPGMSASVDITTDSRLDALNVPIQAVVMREQKGDTSTVKEEEKEGALASVDSVSKKGNKKDKKKKKEIE</sequence>
<dbReference type="Proteomes" id="UP000051861">
    <property type="component" value="Unassembled WGS sequence"/>
</dbReference>
<comment type="subcellular location">
    <subcellularLocation>
        <location evidence="1">Cell envelope</location>
    </subcellularLocation>
</comment>
<evidence type="ECO:0000313" key="7">
    <source>
        <dbReference type="Proteomes" id="UP000051861"/>
    </source>
</evidence>